<evidence type="ECO:0000313" key="6">
    <source>
        <dbReference type="Proteomes" id="UP001327027"/>
    </source>
</evidence>
<dbReference type="PANTHER" id="PTHR43309">
    <property type="entry name" value="5-OXOPROLINASE SUBUNIT C"/>
    <property type="match status" value="1"/>
</dbReference>
<evidence type="ECO:0000256" key="1">
    <source>
        <dbReference type="ARBA" id="ARBA00022741"/>
    </source>
</evidence>
<dbReference type="EMBL" id="JAYKLX010000004">
    <property type="protein sequence ID" value="MEB3345692.1"/>
    <property type="molecule type" value="Genomic_DNA"/>
</dbReference>
<dbReference type="RefSeq" id="WP_324179723.1">
    <property type="nucleotide sequence ID" value="NZ_BAABAW010000007.1"/>
</dbReference>
<sequence>MIAGIVKVIDPGFYSSIQDMGRFGFATYGVPFSGAMDQNSFRLANALLNNEENDACIEWVYRPPILQFSKETVISVTGAMASCFLNGNKINLNCQVKVNKNDIFSASFCKNYKYGYVGIVKGFMSDMRLNSRSFYHGVTQNGVLKKDDEIDYQECINFTEKFSSISSNTLLQNSNELLVYRGPEFVLLSNDQKHDLLNTEFTISSVANRMALQLTEQLPNNLPSILTSPVLPGTIQLTPSGKMIVLMRDCQTTGGYPRILQLSQDAISAIVQKRASEKCTFKLIS</sequence>
<dbReference type="Gene3D" id="2.40.100.10">
    <property type="entry name" value="Cyclophilin-like"/>
    <property type="match status" value="1"/>
</dbReference>
<feature type="domain" description="Carboxyltransferase" evidence="4">
    <location>
        <begin position="27"/>
        <end position="285"/>
    </location>
</feature>
<organism evidence="5 6">
    <name type="scientific">Aquimarina gracilis</name>
    <dbReference type="NCBI Taxonomy" id="874422"/>
    <lineage>
        <taxon>Bacteria</taxon>
        <taxon>Pseudomonadati</taxon>
        <taxon>Bacteroidota</taxon>
        <taxon>Flavobacteriia</taxon>
        <taxon>Flavobacteriales</taxon>
        <taxon>Flavobacteriaceae</taxon>
        <taxon>Aquimarina</taxon>
    </lineage>
</organism>
<proteinExistence type="predicted"/>
<dbReference type="InterPro" id="IPR003778">
    <property type="entry name" value="CT_A_B"/>
</dbReference>
<name>A0ABU5ZVE2_9FLAO</name>
<dbReference type="PANTHER" id="PTHR43309:SF5">
    <property type="entry name" value="5-OXOPROLINASE SUBUNIT C"/>
    <property type="match status" value="1"/>
</dbReference>
<dbReference type="InterPro" id="IPR029000">
    <property type="entry name" value="Cyclophilin-like_dom_sf"/>
</dbReference>
<reference evidence="5 6" key="1">
    <citation type="journal article" date="2013" name="Int. J. Syst. Evol. Microbiol.">
        <title>Aquimarina gracilis sp. nov., isolated from the gut microflora of a mussel, Mytilus coruscus, and emended description of Aquimarina spongiae.</title>
        <authorList>
            <person name="Park S.C."/>
            <person name="Choe H.N."/>
            <person name="Baik K.S."/>
            <person name="Seong C.N."/>
        </authorList>
    </citation>
    <scope>NUCLEOTIDE SEQUENCE [LARGE SCALE GENOMIC DNA]</scope>
    <source>
        <strain evidence="5 6">PSC32</strain>
    </source>
</reference>
<dbReference type="InterPro" id="IPR052708">
    <property type="entry name" value="PxpC"/>
</dbReference>
<dbReference type="Proteomes" id="UP001327027">
    <property type="component" value="Unassembled WGS sequence"/>
</dbReference>
<keyword evidence="2" id="KW-0378">Hydrolase</keyword>
<keyword evidence="3" id="KW-0067">ATP-binding</keyword>
<evidence type="ECO:0000256" key="2">
    <source>
        <dbReference type="ARBA" id="ARBA00022801"/>
    </source>
</evidence>
<evidence type="ECO:0000259" key="4">
    <source>
        <dbReference type="SMART" id="SM00797"/>
    </source>
</evidence>
<dbReference type="SMART" id="SM00797">
    <property type="entry name" value="AHS2"/>
    <property type="match status" value="1"/>
</dbReference>
<evidence type="ECO:0000313" key="5">
    <source>
        <dbReference type="EMBL" id="MEB3345692.1"/>
    </source>
</evidence>
<keyword evidence="1" id="KW-0547">Nucleotide-binding</keyword>
<gene>
    <name evidence="5" type="ORF">U6A24_09485</name>
</gene>
<accession>A0ABU5ZVE2</accession>
<protein>
    <submittedName>
        <fullName evidence="5">Biotin-dependent carboxyltransferase family protein</fullName>
    </submittedName>
</protein>
<dbReference type="Pfam" id="PF02626">
    <property type="entry name" value="CT_A_B"/>
    <property type="match status" value="1"/>
</dbReference>
<evidence type="ECO:0000256" key="3">
    <source>
        <dbReference type="ARBA" id="ARBA00022840"/>
    </source>
</evidence>
<keyword evidence="6" id="KW-1185">Reference proteome</keyword>
<comment type="caution">
    <text evidence="5">The sequence shown here is derived from an EMBL/GenBank/DDBJ whole genome shotgun (WGS) entry which is preliminary data.</text>
</comment>